<dbReference type="Proteomes" id="UP001500187">
    <property type="component" value="Unassembled WGS sequence"/>
</dbReference>
<reference evidence="2" key="1">
    <citation type="journal article" date="2019" name="Int. J. Syst. Evol. Microbiol.">
        <title>The Global Catalogue of Microorganisms (GCM) 10K type strain sequencing project: providing services to taxonomists for standard genome sequencing and annotation.</title>
        <authorList>
            <consortium name="The Broad Institute Genomics Platform"/>
            <consortium name="The Broad Institute Genome Sequencing Center for Infectious Disease"/>
            <person name="Wu L."/>
            <person name="Ma J."/>
        </authorList>
    </citation>
    <scope>NUCLEOTIDE SEQUENCE [LARGE SCALE GENOMIC DNA]</scope>
    <source>
        <strain evidence="2">JCM 18541</strain>
    </source>
</reference>
<accession>A0ABP9BUM8</accession>
<name>A0ABP9BUM8_9MICC</name>
<evidence type="ECO:0000313" key="2">
    <source>
        <dbReference type="Proteomes" id="UP001500187"/>
    </source>
</evidence>
<evidence type="ECO:0000313" key="1">
    <source>
        <dbReference type="EMBL" id="GAA4799518.1"/>
    </source>
</evidence>
<sequence length="77" mass="8141">MSNNGSTDIMLEKLQAIAEIASYIKVVNLSRNFGKEVATAAGVEAKGQGSPIEIVPVRIAMVSQVVDLNPNTRSQIG</sequence>
<proteinExistence type="predicted"/>
<organism evidence="1 2">
    <name type="scientific">Rothia endophytica</name>
    <dbReference type="NCBI Taxonomy" id="1324766"/>
    <lineage>
        <taxon>Bacteria</taxon>
        <taxon>Bacillati</taxon>
        <taxon>Actinomycetota</taxon>
        <taxon>Actinomycetes</taxon>
        <taxon>Micrococcales</taxon>
        <taxon>Micrococcaceae</taxon>
        <taxon>Rothia</taxon>
    </lineage>
</organism>
<gene>
    <name evidence="1" type="ORF">GCM10023352_19270</name>
</gene>
<comment type="caution">
    <text evidence="1">The sequence shown here is derived from an EMBL/GenBank/DDBJ whole genome shotgun (WGS) entry which is preliminary data.</text>
</comment>
<dbReference type="EMBL" id="BAABKP010000005">
    <property type="protein sequence ID" value="GAA4799518.1"/>
    <property type="molecule type" value="Genomic_DNA"/>
</dbReference>
<keyword evidence="2" id="KW-1185">Reference proteome</keyword>
<protein>
    <submittedName>
        <fullName evidence="1">Uncharacterized protein</fullName>
    </submittedName>
</protein>